<dbReference type="InterPro" id="IPR013159">
    <property type="entry name" value="DnaA_C"/>
</dbReference>
<dbReference type="GO" id="GO:0006313">
    <property type="term" value="P:DNA transposition"/>
    <property type="evidence" value="ECO:0007669"/>
    <property type="project" value="InterPro"/>
</dbReference>
<organism evidence="3">
    <name type="scientific">hydrothermal vent metagenome</name>
    <dbReference type="NCBI Taxonomy" id="652676"/>
    <lineage>
        <taxon>unclassified sequences</taxon>
        <taxon>metagenomes</taxon>
        <taxon>ecological metagenomes</taxon>
    </lineage>
</organism>
<feature type="domain" description="Chromosomal replication initiator DnaA C-terminal" evidence="1">
    <location>
        <begin position="253"/>
        <end position="321"/>
    </location>
</feature>
<dbReference type="PANTHER" id="PTHR34322">
    <property type="entry name" value="TRANSPOSASE, Y1_TNP DOMAIN-CONTAINING"/>
    <property type="match status" value="1"/>
</dbReference>
<dbReference type="GO" id="GO:0004803">
    <property type="term" value="F:transposase activity"/>
    <property type="evidence" value="ECO:0007669"/>
    <property type="project" value="InterPro"/>
</dbReference>
<dbReference type="SMART" id="SM01321">
    <property type="entry name" value="Y1_Tnp"/>
    <property type="match status" value="1"/>
</dbReference>
<accession>A0A3B0VKD2</accession>
<evidence type="ECO:0008006" key="4">
    <source>
        <dbReference type="Google" id="ProtNLM"/>
    </source>
</evidence>
<dbReference type="Pfam" id="PF01797">
    <property type="entry name" value="Y1_Tnp"/>
    <property type="match status" value="1"/>
</dbReference>
<dbReference type="GO" id="GO:0006275">
    <property type="term" value="P:regulation of DNA replication"/>
    <property type="evidence" value="ECO:0007669"/>
    <property type="project" value="InterPro"/>
</dbReference>
<sequence>MPRKARIDTSGALHHIIIRGIERNKIFRSDYDRQDFLSRLGKLIPETQTDCFAWALLPNHAHLLLRTGLIPVAVLMSRLLTGYAMWFNKKYQRHGQLFQNRYKSILCQEEPYIKELVRYIHLNPLRAGLVEDMTTLDKYPWCGHSVLMNETKQAWQNVDYIYELFAEQGRLARARYRIFVENGIADGRHSAFTGGGLLRSNGGWTALKGLRKAGVRIKGDERILGDSDFVKKVLKAAEEEFEEKYELQAKGYNFERTARRVAEVLDMDLALVMAPGKSPQTVKARSLLCFWAHRKLGMTTIEIGRRLNISQSAVSRSSTRGQKIVQEECFELMVKNA</sequence>
<dbReference type="SUPFAM" id="SSF48295">
    <property type="entry name" value="TrpR-like"/>
    <property type="match status" value="1"/>
</dbReference>
<gene>
    <name evidence="3" type="ORF">MNBD_DELTA03-964</name>
</gene>
<protein>
    <recommendedName>
        <fullName evidence="4">Transposase IS200-like domain-containing protein</fullName>
    </recommendedName>
</protein>
<evidence type="ECO:0000313" key="3">
    <source>
        <dbReference type="EMBL" id="VAW38807.1"/>
    </source>
</evidence>
<name>A0A3B0VKD2_9ZZZZ</name>
<dbReference type="Gene3D" id="1.10.1750.10">
    <property type="match status" value="1"/>
</dbReference>
<evidence type="ECO:0000259" key="2">
    <source>
        <dbReference type="SMART" id="SM01321"/>
    </source>
</evidence>
<dbReference type="Gene3D" id="3.30.70.1290">
    <property type="entry name" value="Transposase IS200-like"/>
    <property type="match status" value="1"/>
</dbReference>
<evidence type="ECO:0000259" key="1">
    <source>
        <dbReference type="SMART" id="SM00760"/>
    </source>
</evidence>
<dbReference type="InterPro" id="IPR036515">
    <property type="entry name" value="Transposase_17_sf"/>
</dbReference>
<dbReference type="SMART" id="SM00760">
    <property type="entry name" value="Bac_DnaA_C"/>
    <property type="match status" value="1"/>
</dbReference>
<dbReference type="InterPro" id="IPR010921">
    <property type="entry name" value="Trp_repressor/repl_initiator"/>
</dbReference>
<dbReference type="GO" id="GO:0006270">
    <property type="term" value="P:DNA replication initiation"/>
    <property type="evidence" value="ECO:0007669"/>
    <property type="project" value="InterPro"/>
</dbReference>
<dbReference type="EMBL" id="UOEX01000262">
    <property type="protein sequence ID" value="VAW38807.1"/>
    <property type="molecule type" value="Genomic_DNA"/>
</dbReference>
<dbReference type="GO" id="GO:0005524">
    <property type="term" value="F:ATP binding"/>
    <property type="evidence" value="ECO:0007669"/>
    <property type="project" value="InterPro"/>
</dbReference>
<feature type="domain" description="Transposase IS200-like" evidence="2">
    <location>
        <begin position="9"/>
        <end position="123"/>
    </location>
</feature>
<reference evidence="3" key="1">
    <citation type="submission" date="2018-06" db="EMBL/GenBank/DDBJ databases">
        <authorList>
            <person name="Zhirakovskaya E."/>
        </authorList>
    </citation>
    <scope>NUCLEOTIDE SEQUENCE</scope>
</reference>
<dbReference type="GO" id="GO:0043565">
    <property type="term" value="F:sequence-specific DNA binding"/>
    <property type="evidence" value="ECO:0007669"/>
    <property type="project" value="InterPro"/>
</dbReference>
<dbReference type="SUPFAM" id="SSF143422">
    <property type="entry name" value="Transposase IS200-like"/>
    <property type="match status" value="1"/>
</dbReference>
<dbReference type="InterPro" id="IPR002686">
    <property type="entry name" value="Transposase_17"/>
</dbReference>
<dbReference type="AlphaFoldDB" id="A0A3B0VKD2"/>
<proteinExistence type="predicted"/>
<dbReference type="PANTHER" id="PTHR34322:SF2">
    <property type="entry name" value="TRANSPOSASE IS200-LIKE DOMAIN-CONTAINING PROTEIN"/>
    <property type="match status" value="1"/>
</dbReference>